<proteinExistence type="predicted"/>
<reference evidence="2 3" key="1">
    <citation type="submission" date="2017-08" db="EMBL/GenBank/DDBJ databases">
        <authorList>
            <person name="de Groot N.N."/>
        </authorList>
    </citation>
    <scope>NUCLEOTIDE SEQUENCE [LARGE SCALE GENOMIC DNA]</scope>
    <source>
        <strain evidence="2 3">USBA 352</strain>
    </source>
</reference>
<sequence>MSVEAVFSRRSFRSPGSPTRPCDSAAGGGGKGQQSPYGQSGSQDAARLAHHRADPVDNEAAAQREAA</sequence>
<evidence type="ECO:0000313" key="2">
    <source>
        <dbReference type="EMBL" id="SOB96218.1"/>
    </source>
</evidence>
<feature type="compositionally biased region" description="Low complexity" evidence="1">
    <location>
        <begin position="13"/>
        <end position="25"/>
    </location>
</feature>
<evidence type="ECO:0000256" key="1">
    <source>
        <dbReference type="SAM" id="MobiDB-lite"/>
    </source>
</evidence>
<dbReference type="AlphaFoldDB" id="A0A285RR33"/>
<dbReference type="Proteomes" id="UP000219331">
    <property type="component" value="Unassembled WGS sequence"/>
</dbReference>
<feature type="region of interest" description="Disordered" evidence="1">
    <location>
        <begin position="1"/>
        <end position="67"/>
    </location>
</feature>
<name>A0A285RR33_9HYPH</name>
<evidence type="ECO:0000313" key="3">
    <source>
        <dbReference type="Proteomes" id="UP000219331"/>
    </source>
</evidence>
<accession>A0A285RR33</accession>
<dbReference type="STRING" id="538381.GCA_001696535_03373"/>
<organism evidence="2 3">
    <name type="scientific">Stappia indica</name>
    <dbReference type="NCBI Taxonomy" id="538381"/>
    <lineage>
        <taxon>Bacteria</taxon>
        <taxon>Pseudomonadati</taxon>
        <taxon>Pseudomonadota</taxon>
        <taxon>Alphaproteobacteria</taxon>
        <taxon>Hyphomicrobiales</taxon>
        <taxon>Stappiaceae</taxon>
        <taxon>Stappia</taxon>
    </lineage>
</organism>
<feature type="compositionally biased region" description="Low complexity" evidence="1">
    <location>
        <begin position="33"/>
        <end position="43"/>
    </location>
</feature>
<dbReference type="EMBL" id="OBML01000002">
    <property type="protein sequence ID" value="SOB96218.1"/>
    <property type="molecule type" value="Genomic_DNA"/>
</dbReference>
<gene>
    <name evidence="2" type="ORF">SAMN05421512_102136</name>
</gene>
<protein>
    <submittedName>
        <fullName evidence="2">Uncharacterized protein</fullName>
    </submittedName>
</protein>
<keyword evidence="3" id="KW-1185">Reference proteome</keyword>